<dbReference type="AlphaFoldDB" id="A0A645GB10"/>
<sequence length="60" mass="6754">MLTNPLIYKIITFTFLSSEYTDNAHEKNISTILKAISNSTSNILILKNSFILSFIDIPSC</sequence>
<accession>A0A645GB10</accession>
<organism evidence="1">
    <name type="scientific">bioreactor metagenome</name>
    <dbReference type="NCBI Taxonomy" id="1076179"/>
    <lineage>
        <taxon>unclassified sequences</taxon>
        <taxon>metagenomes</taxon>
        <taxon>ecological metagenomes</taxon>
    </lineage>
</organism>
<proteinExistence type="predicted"/>
<comment type="caution">
    <text evidence="1">The sequence shown here is derived from an EMBL/GenBank/DDBJ whole genome shotgun (WGS) entry which is preliminary data.</text>
</comment>
<gene>
    <name evidence="1" type="ORF">SDC9_168452</name>
</gene>
<name>A0A645GB10_9ZZZZ</name>
<dbReference type="EMBL" id="VSSQ01068958">
    <property type="protein sequence ID" value="MPN21073.1"/>
    <property type="molecule type" value="Genomic_DNA"/>
</dbReference>
<evidence type="ECO:0000313" key="1">
    <source>
        <dbReference type="EMBL" id="MPN21073.1"/>
    </source>
</evidence>
<reference evidence="1" key="1">
    <citation type="submission" date="2019-08" db="EMBL/GenBank/DDBJ databases">
        <authorList>
            <person name="Kucharzyk K."/>
            <person name="Murdoch R.W."/>
            <person name="Higgins S."/>
            <person name="Loffler F."/>
        </authorList>
    </citation>
    <scope>NUCLEOTIDE SEQUENCE</scope>
</reference>
<protein>
    <submittedName>
        <fullName evidence="1">Uncharacterized protein</fullName>
    </submittedName>
</protein>